<dbReference type="Proteomes" id="UP001295794">
    <property type="component" value="Unassembled WGS sequence"/>
</dbReference>
<name>A0AAD2K5V1_9AGAR</name>
<organism evidence="1 2">
    <name type="scientific">Mycena citricolor</name>
    <dbReference type="NCBI Taxonomy" id="2018698"/>
    <lineage>
        <taxon>Eukaryota</taxon>
        <taxon>Fungi</taxon>
        <taxon>Dikarya</taxon>
        <taxon>Basidiomycota</taxon>
        <taxon>Agaricomycotina</taxon>
        <taxon>Agaricomycetes</taxon>
        <taxon>Agaricomycetidae</taxon>
        <taxon>Agaricales</taxon>
        <taxon>Marasmiineae</taxon>
        <taxon>Mycenaceae</taxon>
        <taxon>Mycena</taxon>
    </lineage>
</organism>
<gene>
    <name evidence="1" type="ORF">MYCIT1_LOCUS31620</name>
</gene>
<reference evidence="1" key="1">
    <citation type="submission" date="2023-11" db="EMBL/GenBank/DDBJ databases">
        <authorList>
            <person name="De Vega J J."/>
            <person name="De Vega J J."/>
        </authorList>
    </citation>
    <scope>NUCLEOTIDE SEQUENCE</scope>
</reference>
<comment type="caution">
    <text evidence="1">The sequence shown here is derived from an EMBL/GenBank/DDBJ whole genome shotgun (WGS) entry which is preliminary data.</text>
</comment>
<evidence type="ECO:0000313" key="1">
    <source>
        <dbReference type="EMBL" id="CAK5280899.1"/>
    </source>
</evidence>
<protein>
    <submittedName>
        <fullName evidence="1">Uncharacterized protein</fullName>
    </submittedName>
</protein>
<evidence type="ECO:0000313" key="2">
    <source>
        <dbReference type="Proteomes" id="UP001295794"/>
    </source>
</evidence>
<dbReference type="EMBL" id="CAVNYO010000440">
    <property type="protein sequence ID" value="CAK5280899.1"/>
    <property type="molecule type" value="Genomic_DNA"/>
</dbReference>
<dbReference type="AlphaFoldDB" id="A0AAD2K5V1"/>
<accession>A0AAD2K5V1</accession>
<proteinExistence type="predicted"/>
<keyword evidence="2" id="KW-1185">Reference proteome</keyword>
<sequence>MNLTTRLGRKVARYEASAAASGTRRASPMSGTSTAFILVVRPRSFIVMTRALQIRATWSDSQARTPNQGILIH</sequence>